<proteinExistence type="predicted"/>
<reference evidence="2 3" key="1">
    <citation type="submission" date="2024-09" db="EMBL/GenBank/DDBJ databases">
        <authorList>
            <person name="Sun Q."/>
            <person name="Mori K."/>
        </authorList>
    </citation>
    <scope>NUCLEOTIDE SEQUENCE [LARGE SCALE GENOMIC DNA]</scope>
    <source>
        <strain evidence="2 3">JCM 4557</strain>
    </source>
</reference>
<accession>A0ABV6T8Q6</accession>
<keyword evidence="3" id="KW-1185">Reference proteome</keyword>
<feature type="region of interest" description="Disordered" evidence="1">
    <location>
        <begin position="1"/>
        <end position="33"/>
    </location>
</feature>
<evidence type="ECO:0000313" key="3">
    <source>
        <dbReference type="Proteomes" id="UP001589887"/>
    </source>
</evidence>
<protein>
    <submittedName>
        <fullName evidence="2">Uncharacterized protein</fullName>
    </submittedName>
</protein>
<dbReference type="RefSeq" id="WP_394316057.1">
    <property type="nucleotide sequence ID" value="NZ_JBHMQV010000001.1"/>
</dbReference>
<sequence>MLDVRRVRRATQTGGSAGGSPPNGRPPGGVATGIVPPLIPIIKRLGGQRASVVAW</sequence>
<dbReference type="EMBL" id="JBHMQV010000001">
    <property type="protein sequence ID" value="MFC0842163.1"/>
    <property type="molecule type" value="Genomic_DNA"/>
</dbReference>
<evidence type="ECO:0000256" key="1">
    <source>
        <dbReference type="SAM" id="MobiDB-lite"/>
    </source>
</evidence>
<organism evidence="2 3">
    <name type="scientific">Streptomyces noboritoensis</name>
    <dbReference type="NCBI Taxonomy" id="67337"/>
    <lineage>
        <taxon>Bacteria</taxon>
        <taxon>Bacillati</taxon>
        <taxon>Actinomycetota</taxon>
        <taxon>Actinomycetes</taxon>
        <taxon>Kitasatosporales</taxon>
        <taxon>Streptomycetaceae</taxon>
        <taxon>Streptomyces</taxon>
    </lineage>
</organism>
<evidence type="ECO:0000313" key="2">
    <source>
        <dbReference type="EMBL" id="MFC0842163.1"/>
    </source>
</evidence>
<name>A0ABV6T8Q6_9ACTN</name>
<dbReference type="Proteomes" id="UP001589887">
    <property type="component" value="Unassembled WGS sequence"/>
</dbReference>
<comment type="caution">
    <text evidence="2">The sequence shown here is derived from an EMBL/GenBank/DDBJ whole genome shotgun (WGS) entry which is preliminary data.</text>
</comment>
<gene>
    <name evidence="2" type="ORF">ACFH04_00155</name>
</gene>